<keyword evidence="3" id="KW-0805">Transcription regulation</keyword>
<gene>
    <name evidence="8" type="ORF">LTR25_000010</name>
</gene>
<dbReference type="CDD" id="cd00067">
    <property type="entry name" value="GAL4"/>
    <property type="match status" value="1"/>
</dbReference>
<evidence type="ECO:0000259" key="7">
    <source>
        <dbReference type="SMART" id="SM00906"/>
    </source>
</evidence>
<dbReference type="Proteomes" id="UP001345827">
    <property type="component" value="Unassembled WGS sequence"/>
</dbReference>
<sequence length="784" mass="88547">MSRKKSRCDRQIPTCSFCQRTANLCTYPTARLKPGPKLVGSTHRRRNVRSSPVQGRDITDSHSNTSHSGTLQDNIRRDHASFADEATARRLSPEDGLSDPSSPRTDSPDVDVAALNFAKAICLSRILYPSHEPSSAAALAPKQRTQPGFLLLLAGAQENLTKACEVLRMSIEEAQSMIDLFFEMVAGLKSLSIFHQPSFPDKIRCIQDRNHLIALFAAIFSLSSRLAPEHEPSQGEKTRRISHQELHALSLQYFHLSLEACANSAPPLCLLQAITLAGYYKVINGVYGPAWRLVGTGVRIAYELRLHLIDCKACVKAPTCESELMVWSFDEERRRCWWALWEMDMFCSTIQRAPTAIEWSTNETFLPIGDEYWFANTYLPSCLLHGSPEERWKRLKRSGNENSVAWGYLMGSFMHDGRLLCQESIKGIISNVDNQQDVPSLAQHYSQDYRWKAREFSDRLSSLDGAYKDAINHLPLSLSYRGEILSFDLIEGDDPFFRRRTSAGKYSVHMMSASACFMIYQNYVFADIIEGLIPLSSPKAGHQPYGRDATSNEKSIFREGLRHYLEASNMVLQLLPNCPEDHVRCVNPYYASTIWIAAALQVFKKFALRDTVSPLTQRQYSLLRRSYLQFSQFWGTPVALLQNLDSLEARLETRQRELELSESRTRNTQSTDQQLQGETHSPVSSEPIVISACHEQPFPDWPGVRGSQYNTPQQSLSHPSASFPALLTDDVEWLSSMAPEFDPSMSQAEFIGQCNDFWPNESLVDNLAWYSSDVMAGLSHGYTT</sequence>
<evidence type="ECO:0000256" key="1">
    <source>
        <dbReference type="ARBA" id="ARBA00004123"/>
    </source>
</evidence>
<evidence type="ECO:0000256" key="6">
    <source>
        <dbReference type="SAM" id="MobiDB-lite"/>
    </source>
</evidence>
<dbReference type="CDD" id="cd12148">
    <property type="entry name" value="fungal_TF_MHR"/>
    <property type="match status" value="1"/>
</dbReference>
<keyword evidence="2" id="KW-0479">Metal-binding</keyword>
<dbReference type="InterPro" id="IPR007219">
    <property type="entry name" value="XnlR_reg_dom"/>
</dbReference>
<keyword evidence="5" id="KW-0539">Nucleus</keyword>
<reference evidence="8 9" key="1">
    <citation type="submission" date="2023-06" db="EMBL/GenBank/DDBJ databases">
        <title>Black Yeasts Isolated from many extreme environments.</title>
        <authorList>
            <person name="Coleine C."/>
            <person name="Stajich J.E."/>
            <person name="Selbmann L."/>
        </authorList>
    </citation>
    <scope>NUCLEOTIDE SEQUENCE [LARGE SCALE GENOMIC DNA]</scope>
    <source>
        <strain evidence="8 9">CCFEE 5887</strain>
    </source>
</reference>
<feature type="domain" description="Xylanolytic transcriptional activator regulatory" evidence="7">
    <location>
        <begin position="290"/>
        <end position="371"/>
    </location>
</feature>
<dbReference type="PANTHER" id="PTHR47338">
    <property type="entry name" value="ZN(II)2CYS6 TRANSCRIPTION FACTOR (EUROFUNG)-RELATED"/>
    <property type="match status" value="1"/>
</dbReference>
<keyword evidence="4" id="KW-0804">Transcription</keyword>
<feature type="compositionally biased region" description="Polar residues" evidence="6">
    <location>
        <begin position="61"/>
        <end position="73"/>
    </location>
</feature>
<dbReference type="InterPro" id="IPR036864">
    <property type="entry name" value="Zn2-C6_fun-type_DNA-bd_sf"/>
</dbReference>
<dbReference type="GO" id="GO:0008270">
    <property type="term" value="F:zinc ion binding"/>
    <property type="evidence" value="ECO:0007669"/>
    <property type="project" value="InterPro"/>
</dbReference>
<protein>
    <recommendedName>
        <fullName evidence="7">Xylanolytic transcriptional activator regulatory domain-containing protein</fullName>
    </recommendedName>
</protein>
<keyword evidence="9" id="KW-1185">Reference proteome</keyword>
<comment type="caution">
    <text evidence="8">The sequence shown here is derived from an EMBL/GenBank/DDBJ whole genome shotgun (WGS) entry which is preliminary data.</text>
</comment>
<accession>A0AAV9QK73</accession>
<proteinExistence type="predicted"/>
<name>A0AAV9QK73_9PEZI</name>
<comment type="subcellular location">
    <subcellularLocation>
        <location evidence="1">Nucleus</location>
    </subcellularLocation>
</comment>
<feature type="compositionally biased region" description="Basic and acidic residues" evidence="6">
    <location>
        <begin position="74"/>
        <end position="93"/>
    </location>
</feature>
<dbReference type="Gene3D" id="4.10.240.10">
    <property type="entry name" value="Zn(2)-C6 fungal-type DNA-binding domain"/>
    <property type="match status" value="1"/>
</dbReference>
<feature type="compositionally biased region" description="Polar residues" evidence="6">
    <location>
        <begin position="666"/>
        <end position="682"/>
    </location>
</feature>
<organism evidence="8 9">
    <name type="scientific">Vermiconidia calcicola</name>
    <dbReference type="NCBI Taxonomy" id="1690605"/>
    <lineage>
        <taxon>Eukaryota</taxon>
        <taxon>Fungi</taxon>
        <taxon>Dikarya</taxon>
        <taxon>Ascomycota</taxon>
        <taxon>Pezizomycotina</taxon>
        <taxon>Dothideomycetes</taxon>
        <taxon>Dothideomycetidae</taxon>
        <taxon>Mycosphaerellales</taxon>
        <taxon>Extremaceae</taxon>
        <taxon>Vermiconidia</taxon>
    </lineage>
</organism>
<evidence type="ECO:0000256" key="2">
    <source>
        <dbReference type="ARBA" id="ARBA00022723"/>
    </source>
</evidence>
<dbReference type="PANTHER" id="PTHR47338:SF10">
    <property type="entry name" value="TRANSCRIPTION FACTOR DOMAIN-CONTAINING PROTEIN-RELATED"/>
    <property type="match status" value="1"/>
</dbReference>
<dbReference type="GO" id="GO:0000981">
    <property type="term" value="F:DNA-binding transcription factor activity, RNA polymerase II-specific"/>
    <property type="evidence" value="ECO:0007669"/>
    <property type="project" value="InterPro"/>
</dbReference>
<feature type="region of interest" description="Disordered" evidence="6">
    <location>
        <begin position="657"/>
        <end position="682"/>
    </location>
</feature>
<feature type="region of interest" description="Disordered" evidence="6">
    <location>
        <begin position="31"/>
        <end position="109"/>
    </location>
</feature>
<dbReference type="GO" id="GO:0005634">
    <property type="term" value="C:nucleus"/>
    <property type="evidence" value="ECO:0007669"/>
    <property type="project" value="UniProtKB-SubCell"/>
</dbReference>
<evidence type="ECO:0000256" key="4">
    <source>
        <dbReference type="ARBA" id="ARBA00023163"/>
    </source>
</evidence>
<dbReference type="AlphaFoldDB" id="A0AAV9QK73"/>
<dbReference type="SMART" id="SM00906">
    <property type="entry name" value="Fungal_trans"/>
    <property type="match status" value="1"/>
</dbReference>
<dbReference type="InterPro" id="IPR001138">
    <property type="entry name" value="Zn2Cys6_DnaBD"/>
</dbReference>
<evidence type="ECO:0000313" key="8">
    <source>
        <dbReference type="EMBL" id="KAK5545003.1"/>
    </source>
</evidence>
<evidence type="ECO:0000313" key="9">
    <source>
        <dbReference type="Proteomes" id="UP001345827"/>
    </source>
</evidence>
<dbReference type="InterPro" id="IPR050815">
    <property type="entry name" value="TF_fung"/>
</dbReference>
<dbReference type="GO" id="GO:0006351">
    <property type="term" value="P:DNA-templated transcription"/>
    <property type="evidence" value="ECO:0007669"/>
    <property type="project" value="InterPro"/>
</dbReference>
<dbReference type="GO" id="GO:0003677">
    <property type="term" value="F:DNA binding"/>
    <property type="evidence" value="ECO:0007669"/>
    <property type="project" value="InterPro"/>
</dbReference>
<dbReference type="Pfam" id="PF04082">
    <property type="entry name" value="Fungal_trans"/>
    <property type="match status" value="1"/>
</dbReference>
<evidence type="ECO:0000256" key="5">
    <source>
        <dbReference type="ARBA" id="ARBA00023242"/>
    </source>
</evidence>
<evidence type="ECO:0000256" key="3">
    <source>
        <dbReference type="ARBA" id="ARBA00023015"/>
    </source>
</evidence>
<dbReference type="EMBL" id="JAXLQG010000001">
    <property type="protein sequence ID" value="KAK5545003.1"/>
    <property type="molecule type" value="Genomic_DNA"/>
</dbReference>